<comment type="subcellular location">
    <subcellularLocation>
        <location evidence="7">Endomembrane system</location>
        <topology evidence="7">Lipid-anchor</topology>
    </subcellularLocation>
</comment>
<dbReference type="STRING" id="361077.A0A151ZBW5"/>
<dbReference type="InterPro" id="IPR027417">
    <property type="entry name" value="P-loop_NTPase"/>
</dbReference>
<evidence type="ECO:0000256" key="7">
    <source>
        <dbReference type="ARBA" id="ARBA00037868"/>
    </source>
</evidence>
<dbReference type="InterPro" id="IPR005225">
    <property type="entry name" value="Small_GTP-bd"/>
</dbReference>
<keyword evidence="6" id="KW-0636">Prenylation</keyword>
<evidence type="ECO:0000256" key="1">
    <source>
        <dbReference type="ARBA" id="ARBA00006270"/>
    </source>
</evidence>
<gene>
    <name evidence="9" type="ORF">DLAC_08410</name>
</gene>
<dbReference type="PROSITE" id="PS51419">
    <property type="entry name" value="RAB"/>
    <property type="match status" value="1"/>
</dbReference>
<dbReference type="PANTHER" id="PTHR47979">
    <property type="entry name" value="DRAB11-RELATED"/>
    <property type="match status" value="1"/>
</dbReference>
<dbReference type="SMART" id="SM00175">
    <property type="entry name" value="RAB"/>
    <property type="match status" value="1"/>
</dbReference>
<dbReference type="EMBL" id="LODT01000035">
    <property type="protein sequence ID" value="KYQ91442.1"/>
    <property type="molecule type" value="Genomic_DNA"/>
</dbReference>
<evidence type="ECO:0000256" key="2">
    <source>
        <dbReference type="ARBA" id="ARBA00022741"/>
    </source>
</evidence>
<dbReference type="GO" id="GO:0003924">
    <property type="term" value="F:GTPase activity"/>
    <property type="evidence" value="ECO:0007669"/>
    <property type="project" value="InterPro"/>
</dbReference>
<dbReference type="SMART" id="SM00174">
    <property type="entry name" value="RHO"/>
    <property type="match status" value="1"/>
</dbReference>
<dbReference type="InterPro" id="IPR050209">
    <property type="entry name" value="Rab_GTPases_membrane_traffic"/>
</dbReference>
<evidence type="ECO:0000256" key="8">
    <source>
        <dbReference type="SAM" id="MobiDB-lite"/>
    </source>
</evidence>
<dbReference type="GO" id="GO:0012505">
    <property type="term" value="C:endomembrane system"/>
    <property type="evidence" value="ECO:0007669"/>
    <property type="project" value="UniProtKB-SubCell"/>
</dbReference>
<dbReference type="Gene3D" id="3.40.50.300">
    <property type="entry name" value="P-loop containing nucleotide triphosphate hydrolases"/>
    <property type="match status" value="1"/>
</dbReference>
<dbReference type="NCBIfam" id="TIGR00231">
    <property type="entry name" value="small_GTP"/>
    <property type="match status" value="1"/>
</dbReference>
<organism evidence="9 10">
    <name type="scientific">Tieghemostelium lacteum</name>
    <name type="common">Slime mold</name>
    <name type="synonym">Dictyostelium lacteum</name>
    <dbReference type="NCBI Taxonomy" id="361077"/>
    <lineage>
        <taxon>Eukaryota</taxon>
        <taxon>Amoebozoa</taxon>
        <taxon>Evosea</taxon>
        <taxon>Eumycetozoa</taxon>
        <taxon>Dictyostelia</taxon>
        <taxon>Dictyosteliales</taxon>
        <taxon>Raperosteliaceae</taxon>
        <taxon>Tieghemostelium</taxon>
    </lineage>
</organism>
<feature type="compositionally biased region" description="Low complexity" evidence="8">
    <location>
        <begin position="205"/>
        <end position="214"/>
    </location>
</feature>
<keyword evidence="10" id="KW-1185">Reference proteome</keyword>
<dbReference type="PROSITE" id="PS51421">
    <property type="entry name" value="RAS"/>
    <property type="match status" value="1"/>
</dbReference>
<dbReference type="GO" id="GO:0005525">
    <property type="term" value="F:GTP binding"/>
    <property type="evidence" value="ECO:0007669"/>
    <property type="project" value="UniProtKB-KW"/>
</dbReference>
<protein>
    <submittedName>
        <fullName evidence="9">Rab GTPase</fullName>
    </submittedName>
</protein>
<dbReference type="SUPFAM" id="SSF52540">
    <property type="entry name" value="P-loop containing nucleoside triphosphate hydrolases"/>
    <property type="match status" value="1"/>
</dbReference>
<feature type="region of interest" description="Disordered" evidence="8">
    <location>
        <begin position="188"/>
        <end position="214"/>
    </location>
</feature>
<dbReference type="PROSITE" id="PS51420">
    <property type="entry name" value="RHO"/>
    <property type="match status" value="1"/>
</dbReference>
<sequence>MYSFLFKYIIIGDTGVGKSCLLLQFTDKRFQPVHDLTIGVEFGARMVTIDNKPIKLQIWDTAGQESFRSITRSYYRGSAGALLVYDITRRDTFNHLTCWLKDARSYAHSNMTIILIGNKSDLEQKRAVTYEEGEQFAKENGLIFLETSAKTAFNVEEAFLQTAKKIYEKIQKGDFDINNETFGIKLGAPQSKTDASSSGTGGTGDKAQGGCCGK</sequence>
<evidence type="ECO:0000256" key="4">
    <source>
        <dbReference type="ARBA" id="ARBA00023136"/>
    </source>
</evidence>
<name>A0A151ZBW5_TIELA</name>
<keyword evidence="5" id="KW-0449">Lipoprotein</keyword>
<dbReference type="CDD" id="cd01866">
    <property type="entry name" value="Rab2"/>
    <property type="match status" value="1"/>
</dbReference>
<keyword evidence="4" id="KW-0472">Membrane</keyword>
<evidence type="ECO:0000313" key="10">
    <source>
        <dbReference type="Proteomes" id="UP000076078"/>
    </source>
</evidence>
<comment type="caution">
    <text evidence="9">The sequence shown here is derived from an EMBL/GenBank/DDBJ whole genome shotgun (WGS) entry which is preliminary data.</text>
</comment>
<dbReference type="InterPro" id="IPR001806">
    <property type="entry name" value="Small_GTPase"/>
</dbReference>
<evidence type="ECO:0000256" key="3">
    <source>
        <dbReference type="ARBA" id="ARBA00023134"/>
    </source>
</evidence>
<dbReference type="OrthoDB" id="9989112at2759"/>
<reference evidence="9 10" key="1">
    <citation type="submission" date="2015-12" db="EMBL/GenBank/DDBJ databases">
        <title>Dictyostelia acquired genes for synthesis and detection of signals that induce cell-type specialization by lateral gene transfer from prokaryotes.</title>
        <authorList>
            <person name="Gloeckner G."/>
            <person name="Schaap P."/>
        </authorList>
    </citation>
    <scope>NUCLEOTIDE SEQUENCE [LARGE SCALE GENOMIC DNA]</scope>
    <source>
        <strain evidence="9 10">TK</strain>
    </source>
</reference>
<dbReference type="FunFam" id="3.40.50.300:FF:000263">
    <property type="entry name" value="Ras-related protein RABB1c"/>
    <property type="match status" value="1"/>
</dbReference>
<proteinExistence type="inferred from homology"/>
<dbReference type="InParanoid" id="A0A151ZBW5"/>
<comment type="similarity">
    <text evidence="1">Belongs to the small GTPase superfamily. Rab family.</text>
</comment>
<keyword evidence="2" id="KW-0547">Nucleotide-binding</keyword>
<dbReference type="SMART" id="SM00176">
    <property type="entry name" value="RAN"/>
    <property type="match status" value="1"/>
</dbReference>
<accession>A0A151ZBW5</accession>
<dbReference type="Proteomes" id="UP000076078">
    <property type="component" value="Unassembled WGS sequence"/>
</dbReference>
<keyword evidence="3" id="KW-0342">GTP-binding</keyword>
<dbReference type="PRINTS" id="PR00449">
    <property type="entry name" value="RASTRNSFRMNG"/>
</dbReference>
<evidence type="ECO:0000256" key="6">
    <source>
        <dbReference type="ARBA" id="ARBA00023289"/>
    </source>
</evidence>
<dbReference type="AlphaFoldDB" id="A0A151ZBW5"/>
<dbReference type="OMA" id="FNHLTCW"/>
<evidence type="ECO:0000313" key="9">
    <source>
        <dbReference type="EMBL" id="KYQ91442.1"/>
    </source>
</evidence>
<evidence type="ECO:0000256" key="5">
    <source>
        <dbReference type="ARBA" id="ARBA00023288"/>
    </source>
</evidence>
<dbReference type="Pfam" id="PF00071">
    <property type="entry name" value="Ras"/>
    <property type="match status" value="1"/>
</dbReference>
<dbReference type="FunCoup" id="A0A151ZBW5">
    <property type="interactions" value="409"/>
</dbReference>
<dbReference type="SMART" id="SM00173">
    <property type="entry name" value="RAS"/>
    <property type="match status" value="1"/>
</dbReference>